<comment type="catalytic activity">
    <reaction evidence="14">
        <text>a pyranoside + acceptor = a pyranosid-3,4-diulose + reduced acceptor.</text>
        <dbReference type="EC" id="1.1.99.29"/>
    </reaction>
</comment>
<dbReference type="SUPFAM" id="SSF54373">
    <property type="entry name" value="FAD-linked reductases, C-terminal domain"/>
    <property type="match status" value="1"/>
</dbReference>
<dbReference type="InterPro" id="IPR007867">
    <property type="entry name" value="GMC_OxRtase_C"/>
</dbReference>
<evidence type="ECO:0000256" key="17">
    <source>
        <dbReference type="RuleBase" id="RU003968"/>
    </source>
</evidence>
<dbReference type="Pfam" id="PF00732">
    <property type="entry name" value="GMC_oxred_N"/>
    <property type="match status" value="1"/>
</dbReference>
<dbReference type="InterPro" id="IPR000172">
    <property type="entry name" value="GMC_OxRdtase_N"/>
</dbReference>
<reference evidence="21 22" key="1">
    <citation type="journal article" date="2019" name="Nat. Ecol. Evol.">
        <title>Megaphylogeny resolves global patterns of mushroom evolution.</title>
        <authorList>
            <person name="Varga T."/>
            <person name="Krizsan K."/>
            <person name="Foldi C."/>
            <person name="Dima B."/>
            <person name="Sanchez-Garcia M."/>
            <person name="Sanchez-Ramirez S."/>
            <person name="Szollosi G.J."/>
            <person name="Szarkandi J.G."/>
            <person name="Papp V."/>
            <person name="Albert L."/>
            <person name="Andreopoulos W."/>
            <person name="Angelini C."/>
            <person name="Antonin V."/>
            <person name="Barry K.W."/>
            <person name="Bougher N.L."/>
            <person name="Buchanan P."/>
            <person name="Buyck B."/>
            <person name="Bense V."/>
            <person name="Catcheside P."/>
            <person name="Chovatia M."/>
            <person name="Cooper J."/>
            <person name="Damon W."/>
            <person name="Desjardin D."/>
            <person name="Finy P."/>
            <person name="Geml J."/>
            <person name="Haridas S."/>
            <person name="Hughes K."/>
            <person name="Justo A."/>
            <person name="Karasinski D."/>
            <person name="Kautmanova I."/>
            <person name="Kiss B."/>
            <person name="Kocsube S."/>
            <person name="Kotiranta H."/>
            <person name="LaButti K.M."/>
            <person name="Lechner B.E."/>
            <person name="Liimatainen K."/>
            <person name="Lipzen A."/>
            <person name="Lukacs Z."/>
            <person name="Mihaltcheva S."/>
            <person name="Morgado L.N."/>
            <person name="Niskanen T."/>
            <person name="Noordeloos M.E."/>
            <person name="Ohm R.A."/>
            <person name="Ortiz-Santana B."/>
            <person name="Ovrebo C."/>
            <person name="Racz N."/>
            <person name="Riley R."/>
            <person name="Savchenko A."/>
            <person name="Shiryaev A."/>
            <person name="Soop K."/>
            <person name="Spirin V."/>
            <person name="Szebenyi C."/>
            <person name="Tomsovsky M."/>
            <person name="Tulloss R.E."/>
            <person name="Uehling J."/>
            <person name="Grigoriev I.V."/>
            <person name="Vagvolgyi C."/>
            <person name="Papp T."/>
            <person name="Martin F.M."/>
            <person name="Miettinen O."/>
            <person name="Hibbett D.S."/>
            <person name="Nagy L.G."/>
        </authorList>
    </citation>
    <scope>NUCLEOTIDE SEQUENCE [LARGE SCALE GENOMIC DNA]</scope>
    <source>
        <strain evidence="21 22">FP101781</strain>
    </source>
</reference>
<evidence type="ECO:0000256" key="9">
    <source>
        <dbReference type="ARBA" id="ARBA00024699"/>
    </source>
</evidence>
<dbReference type="SUPFAM" id="SSF51905">
    <property type="entry name" value="FAD/NAD(P)-binding domain"/>
    <property type="match status" value="1"/>
</dbReference>
<feature type="chain" id="PRO_5021282599" description="pyranose dehydrogenase (acceptor)" evidence="18">
    <location>
        <begin position="24"/>
        <end position="580"/>
    </location>
</feature>
<dbReference type="Proteomes" id="UP000298030">
    <property type="component" value="Unassembled WGS sequence"/>
</dbReference>
<dbReference type="InterPro" id="IPR036188">
    <property type="entry name" value="FAD/NAD-bd_sf"/>
</dbReference>
<proteinExistence type="inferred from homology"/>
<dbReference type="OrthoDB" id="269227at2759"/>
<feature type="active site" description="Proton donor" evidence="15">
    <location>
        <position position="517"/>
    </location>
</feature>
<comment type="catalytic activity">
    <reaction evidence="13">
        <text>a pyranoside + acceptor = a pyranosid-3-ulose + reduced acceptor.</text>
        <dbReference type="EC" id="1.1.99.29"/>
    </reaction>
</comment>
<feature type="domain" description="Glucose-methanol-choline oxidoreductase N-terminal" evidence="20">
    <location>
        <begin position="318"/>
        <end position="332"/>
    </location>
</feature>
<dbReference type="AlphaFoldDB" id="A0A4Y7TCG9"/>
<evidence type="ECO:0000256" key="7">
    <source>
        <dbReference type="ARBA" id="ARBA00022630"/>
    </source>
</evidence>
<dbReference type="Pfam" id="PF05199">
    <property type="entry name" value="GMC_oxred_C"/>
    <property type="match status" value="1"/>
</dbReference>
<dbReference type="GO" id="GO:0050660">
    <property type="term" value="F:flavin adenine dinucleotide binding"/>
    <property type="evidence" value="ECO:0007669"/>
    <property type="project" value="InterPro"/>
</dbReference>
<evidence type="ECO:0000256" key="18">
    <source>
        <dbReference type="SAM" id="SignalP"/>
    </source>
</evidence>
<evidence type="ECO:0000256" key="11">
    <source>
        <dbReference type="ARBA" id="ARBA00034010"/>
    </source>
</evidence>
<comment type="caution">
    <text evidence="21">The sequence shown here is derived from an EMBL/GenBank/DDBJ whole genome shotgun (WGS) entry which is preliminary data.</text>
</comment>
<dbReference type="EC" id="1.1.99.29" evidence="5"/>
<evidence type="ECO:0000256" key="4">
    <source>
        <dbReference type="ARBA" id="ARBA00011245"/>
    </source>
</evidence>
<comment type="similarity">
    <text evidence="3 17">Belongs to the GMC oxidoreductase family.</text>
</comment>
<dbReference type="PROSITE" id="PS00623">
    <property type="entry name" value="GMC_OXRED_1"/>
    <property type="match status" value="1"/>
</dbReference>
<dbReference type="Gene3D" id="3.50.50.60">
    <property type="entry name" value="FAD/NAD(P)-binding domain"/>
    <property type="match status" value="2"/>
</dbReference>
<evidence type="ECO:0000256" key="10">
    <source>
        <dbReference type="ARBA" id="ARBA00033986"/>
    </source>
</evidence>
<evidence type="ECO:0000256" key="13">
    <source>
        <dbReference type="ARBA" id="ARBA00034050"/>
    </source>
</evidence>
<keyword evidence="8 16" id="KW-0274">FAD</keyword>
<evidence type="ECO:0000256" key="8">
    <source>
        <dbReference type="ARBA" id="ARBA00022827"/>
    </source>
</evidence>
<comment type="subunit">
    <text evidence="4">Monomer.</text>
</comment>
<evidence type="ECO:0000256" key="15">
    <source>
        <dbReference type="PIRSR" id="PIRSR000137-1"/>
    </source>
</evidence>
<evidence type="ECO:0000313" key="22">
    <source>
        <dbReference type="Proteomes" id="UP000298030"/>
    </source>
</evidence>
<comment type="catalytic activity">
    <reaction evidence="12">
        <text>pyranose + acceptor = pyranos-3-ulose + reduced acceptor.</text>
        <dbReference type="EC" id="1.1.99.29"/>
    </reaction>
</comment>
<evidence type="ECO:0000259" key="20">
    <source>
        <dbReference type="PROSITE" id="PS00624"/>
    </source>
</evidence>
<feature type="binding site" evidence="16">
    <location>
        <position position="515"/>
    </location>
    <ligand>
        <name>substrate</name>
    </ligand>
</feature>
<evidence type="ECO:0000256" key="6">
    <source>
        <dbReference type="ARBA" id="ARBA00022525"/>
    </source>
</evidence>
<evidence type="ECO:0000256" key="2">
    <source>
        <dbReference type="ARBA" id="ARBA00004613"/>
    </source>
</evidence>
<feature type="binding site" evidence="16">
    <location>
        <begin position="516"/>
        <end position="517"/>
    </location>
    <ligand>
        <name>FAD</name>
        <dbReference type="ChEBI" id="CHEBI:57692"/>
    </ligand>
</feature>
<dbReference type="GO" id="GO:0005576">
    <property type="term" value="C:extracellular region"/>
    <property type="evidence" value="ECO:0007669"/>
    <property type="project" value="UniProtKB-SubCell"/>
</dbReference>
<comment type="cofactor">
    <cofactor evidence="1 16">
        <name>FAD</name>
        <dbReference type="ChEBI" id="CHEBI:57692"/>
    </cofactor>
</comment>
<accession>A0A4Y7TCG9</accession>
<dbReference type="PROSITE" id="PS00624">
    <property type="entry name" value="GMC_OXRED_2"/>
    <property type="match status" value="1"/>
</dbReference>
<evidence type="ECO:0000256" key="14">
    <source>
        <dbReference type="ARBA" id="ARBA00034059"/>
    </source>
</evidence>
<comment type="function">
    <text evidence="9">Catalyzes the single-oxidation or sequential double oxidation reaction of carbohydrates primarily at carbon-2 and/or carbon-3 with the concomitant reduction of the flavin. The enzyme exhibits a broad sugar substrate specificity, oxidizing different aldopyranoses to the corresponding C-1, C-2, C-3 or C-1,2, C-2,3 and C-3,4 (di)dehydro sugars with substrate-specific regioselectivity. Accepts only a narrow range of electron acceptors such as substituted benzoquinones and complexed metal ions and reacts extremely slowly with O(2) as acceptor. May play a role in the natural recycling of plant matter by oxidizing all major monosaccharides in lignocellulose and by reducing quinone compounds or reactive radical species generated during lignin depolymerization.</text>
</comment>
<keyword evidence="22" id="KW-1185">Reference proteome</keyword>
<dbReference type="PANTHER" id="PTHR11552:SF147">
    <property type="entry name" value="CHOLINE DEHYDROGENASE, MITOCHONDRIAL"/>
    <property type="match status" value="1"/>
</dbReference>
<dbReference type="STRING" id="71717.A0A4Y7TCG9"/>
<keyword evidence="7 17" id="KW-0285">Flavoprotein</keyword>
<evidence type="ECO:0000256" key="12">
    <source>
        <dbReference type="ARBA" id="ARBA00034029"/>
    </source>
</evidence>
<name>A0A4Y7TCG9_COPMI</name>
<feature type="active site" description="Proton acceptor" evidence="15">
    <location>
        <position position="560"/>
    </location>
</feature>
<gene>
    <name evidence="21" type="ORF">FA13DRAFT_1754747</name>
</gene>
<comment type="subcellular location">
    <subcellularLocation>
        <location evidence="2">Secreted</location>
    </subcellularLocation>
</comment>
<evidence type="ECO:0000259" key="19">
    <source>
        <dbReference type="PROSITE" id="PS00623"/>
    </source>
</evidence>
<organism evidence="21 22">
    <name type="scientific">Coprinellus micaceus</name>
    <name type="common">Glistening ink-cap mushroom</name>
    <name type="synonym">Coprinus micaceus</name>
    <dbReference type="NCBI Taxonomy" id="71717"/>
    <lineage>
        <taxon>Eukaryota</taxon>
        <taxon>Fungi</taxon>
        <taxon>Dikarya</taxon>
        <taxon>Basidiomycota</taxon>
        <taxon>Agaricomycotina</taxon>
        <taxon>Agaricomycetes</taxon>
        <taxon>Agaricomycetidae</taxon>
        <taxon>Agaricales</taxon>
        <taxon>Agaricineae</taxon>
        <taxon>Psathyrellaceae</taxon>
        <taxon>Coprinellus</taxon>
    </lineage>
</organism>
<evidence type="ECO:0000256" key="3">
    <source>
        <dbReference type="ARBA" id="ARBA00010790"/>
    </source>
</evidence>
<sequence>MPIHQRTLPLFAILALLALCAEGKVYQSFGEFTASSTSNYDYILVGGGIGGSVLANRLTEDGKARVLLIGSGVLSDTEGVLNIIVPGLFGQIDASKFNWNYQTTPQAGLNNRTLTYSRGKGLGGSTAVNAMIYTRGSKDDYDLWGKVSGNPKRWSWDALYPWMIKNERWGPPTSNRNTSGQYDPRFHGYAGKTGTSLPWGGPSDLDGRSLKAAEELRAHGYWLNLEPNDGNSIGLTWAQWTIGNGERSSAAAAYLGADVRARKNLDIVLGAYATRVLPVGNLARKPLDFRTVELGYLPGVSNQTLRLTAKKEVILTAGTIGTPHILLNSGIGDRIGLAQVGVPLWHDLPNVGKGVSDHRLAEWQASRTGPLAEFGPSHQFLFKRFEKGLSLFEDYSDPSTGPTTPHAEVVILPSGANVNARIIALTPRSRGSIKIRSSNPFDPPLVDTGFYTDPFDILAMTEAIRTTKRFFSASPFTSPNSTSNGPYITGFLGPDPDLLVKEEFESRIRNISAPYWHMVGSAAMGKSAGESVVDADLRVWGVKGLRVVDASVIPYVPTAHTQAAVYALAERAADFIRKTW</sequence>
<protein>
    <recommendedName>
        <fullName evidence="5">pyranose dehydrogenase (acceptor)</fullName>
        <ecNumber evidence="5">1.1.99.29</ecNumber>
    </recommendedName>
</protein>
<dbReference type="GO" id="GO:0033718">
    <property type="term" value="F:pyranose dehydrogenase (acceptor) activity"/>
    <property type="evidence" value="ECO:0007669"/>
    <property type="project" value="UniProtKB-EC"/>
</dbReference>
<evidence type="ECO:0000256" key="1">
    <source>
        <dbReference type="ARBA" id="ARBA00001974"/>
    </source>
</evidence>
<feature type="domain" description="Glucose-methanol-choline oxidoreductase N-terminal" evidence="19">
    <location>
        <begin position="119"/>
        <end position="142"/>
    </location>
</feature>
<dbReference type="PANTHER" id="PTHR11552">
    <property type="entry name" value="GLUCOSE-METHANOL-CHOLINE GMC OXIDOREDUCTASE"/>
    <property type="match status" value="1"/>
</dbReference>
<evidence type="ECO:0000256" key="16">
    <source>
        <dbReference type="PIRSR" id="PIRSR000137-2"/>
    </source>
</evidence>
<evidence type="ECO:0000313" key="21">
    <source>
        <dbReference type="EMBL" id="TEB31701.1"/>
    </source>
</evidence>
<dbReference type="InterPro" id="IPR012132">
    <property type="entry name" value="GMC_OxRdtase"/>
</dbReference>
<keyword evidence="6" id="KW-0964">Secreted</keyword>
<comment type="catalytic activity">
    <reaction evidence="10">
        <text>pyranose + acceptor = pyranos-2-ulose + reduced acceptor.</text>
        <dbReference type="EC" id="1.1.99.29"/>
    </reaction>
</comment>
<dbReference type="PIRSF" id="PIRSF000137">
    <property type="entry name" value="Alcohol_oxidase"/>
    <property type="match status" value="1"/>
</dbReference>
<dbReference type="EMBL" id="QPFP01000018">
    <property type="protein sequence ID" value="TEB31701.1"/>
    <property type="molecule type" value="Genomic_DNA"/>
</dbReference>
<keyword evidence="18" id="KW-0732">Signal</keyword>
<feature type="signal peptide" evidence="18">
    <location>
        <begin position="1"/>
        <end position="23"/>
    </location>
</feature>
<evidence type="ECO:0000256" key="5">
    <source>
        <dbReference type="ARBA" id="ARBA00013177"/>
    </source>
</evidence>
<comment type="catalytic activity">
    <reaction evidence="11">
        <text>pyranose + acceptor = pyranos-2,3-diulose + reduced acceptor.</text>
        <dbReference type="EC" id="1.1.99.29"/>
    </reaction>
</comment>
<dbReference type="Gene3D" id="3.30.560.10">
    <property type="entry name" value="Glucose Oxidase, domain 3"/>
    <property type="match status" value="2"/>
</dbReference>